<proteinExistence type="predicted"/>
<comment type="caution">
    <text evidence="1">The sequence shown here is derived from an EMBL/GenBank/DDBJ whole genome shotgun (WGS) entry which is preliminary data.</text>
</comment>
<protein>
    <submittedName>
        <fullName evidence="1">Uncharacterized protein</fullName>
    </submittedName>
</protein>
<dbReference type="AlphaFoldDB" id="A0A085B9C5"/>
<dbReference type="EMBL" id="JPLY01000005">
    <property type="protein sequence ID" value="KFC19070.1"/>
    <property type="molecule type" value="Genomic_DNA"/>
</dbReference>
<sequence>MKKNLPLVLIIISTFIFGQNPSDKIFTFDHLLHYQKVTEKGQEDKMIFVSSQDSEYQMVVTMVDGRYFGDLVSHSDGKSYFFNVDKNERTPSNFDFTYFGESKLENIFSKKYTWKDKEYHRFIKIDDKSLELKFYKDKKMKREICTHYLEISKSDFPLFSAYRSAFLSFFERDDLNLSNQENFMVHRSEIKYGKGNYRILLKEFKTVIISIKIPST</sequence>
<dbReference type="STRING" id="421072.SAMN04488097_3438"/>
<keyword evidence="2" id="KW-1185">Reference proteome</keyword>
<reference evidence="1 2" key="1">
    <citation type="submission" date="2014-07" db="EMBL/GenBank/DDBJ databases">
        <title>Epilithonimonas lactis LMG 22401 Genome.</title>
        <authorList>
            <person name="Pipes S.E."/>
            <person name="Stropko S.J."/>
        </authorList>
    </citation>
    <scope>NUCLEOTIDE SEQUENCE [LARGE SCALE GENOMIC DNA]</scope>
    <source>
        <strain evidence="1 2">LMG 24401</strain>
    </source>
</reference>
<name>A0A085B9C5_9FLAO</name>
<dbReference type="RefSeq" id="WP_034978502.1">
    <property type="nucleotide sequence ID" value="NZ_FOFI01000005.1"/>
</dbReference>
<evidence type="ECO:0000313" key="2">
    <source>
        <dbReference type="Proteomes" id="UP000028623"/>
    </source>
</evidence>
<dbReference type="Proteomes" id="UP000028623">
    <property type="component" value="Unassembled WGS sequence"/>
</dbReference>
<organism evidence="1 2">
    <name type="scientific">Epilithonimonas lactis</name>
    <dbReference type="NCBI Taxonomy" id="421072"/>
    <lineage>
        <taxon>Bacteria</taxon>
        <taxon>Pseudomonadati</taxon>
        <taxon>Bacteroidota</taxon>
        <taxon>Flavobacteriia</taxon>
        <taxon>Flavobacteriales</taxon>
        <taxon>Weeksellaceae</taxon>
        <taxon>Chryseobacterium group</taxon>
        <taxon>Epilithonimonas</taxon>
    </lineage>
</organism>
<accession>A0A085B9C5</accession>
<evidence type="ECO:0000313" key="1">
    <source>
        <dbReference type="EMBL" id="KFC19070.1"/>
    </source>
</evidence>
<gene>
    <name evidence="1" type="ORF">IO89_16270</name>
</gene>